<dbReference type="RefSeq" id="WP_013620194.1">
    <property type="nucleotide sequence ID" value="NC_015167.1"/>
</dbReference>
<evidence type="ECO:0000313" key="3">
    <source>
        <dbReference type="Proteomes" id="UP000007487"/>
    </source>
</evidence>
<feature type="signal peptide" evidence="1">
    <location>
        <begin position="1"/>
        <end position="20"/>
    </location>
</feature>
<dbReference type="eggNOG" id="COG1511">
    <property type="taxonomic scope" value="Bacteria"/>
</dbReference>
<protein>
    <submittedName>
        <fullName evidence="2">Uncharacterized protein</fullName>
    </submittedName>
</protein>
<dbReference type="eggNOG" id="COG3210">
    <property type="taxonomic scope" value="Bacteria"/>
</dbReference>
<dbReference type="Proteomes" id="UP000007487">
    <property type="component" value="Chromosome"/>
</dbReference>
<sequence>MKINKLLLISFFALAQYSFGQVKIGNDINTIHSSSILELESTDKVLILTRVTNAQMAAITPLTGAMVYNTDENCMFQYNGILWQSLCDTSSFNETNTVIFDNNDGTFSYTNENNVTVTITKSQLTDNGDGTFSYANGNGTPVNFTGTDSQAISTDGTSGNLTLENGGSVVLNVDDADADASNEINTGFTLNGTALEITDADGTLSQDLDGTFVTETELTANNTATTNAINVVQADVDANETAATNAITALQNDKEDAANKSTNVALGTSDDAFPTQNAVKTYVDAQITASNSADGDTDATNEINTGFTLNGTALEITDADGTLSQDLDGTFVTETELTANNTATTNAINAVQADVDANETAATNAIAAVQTDVDANETAATNAITALQNDKEDAANKSTNVALGTSDDAFPTQNAVKTYVDAQITASNSADGDTDATNEVNTGFTLNGTALEITDADGTLSQDLDGTFVTETELTANNTATTNAINAVQTDVDTNEADADAAIALKEDAANKSDDVNLADATNTKFPTELAVKTYVDAQITASNSADGDTDATNEVNTGFTLNGTALEITDADGTLSQDLDGTFVTETELTANNTATTNAIAAVQTDVDANEADADAAIALKEDAANKSTNVALGTSDDAFPTQNAVKTYVDTQVAASTQVIVSADANNDVTTGADGGAFYDDATLQTNIANNATAITTETTRATNAENAIQADVNANETAATNAIAAVQTDVDTNEADADAAIALKEDAANKSTNVALGTSDDAFPTQNAVKTYVDTQVAASTQVIVSADANNDVTAGADGGAFYDDATLQTNIANNATAITTETTRATNAENAIQADVDANETAATNAIAAVQADVDANETAANDAIDLKEDAANKSDATDLGNTSPSSTLFPTQNAVKTYVDAQANGNITSTDIDVTGGTNAAFENVSLSIADNAIIASKIADDNVTLDKLANGTSNGQIMRWNGTNWILDNETVSKLESPAGSENSLVFTDEINGVTTIPNIVRSVNGVNPAANGNVAVVLSSVSTGLESARPVTGVDSDIYIVSGEVAPNTDRNGVAFIYDDPTGWQEVTTDLSTNDARYVNIIGDAMTGPLTMGGNAVTSIANPVNPQDATSKSYVDAQIIASTQVIVSTDANNDITTGADGGAFYDDATLQTNIANNATAINTETTRATNAENAIQADVDANEIAATNAIDLKEDAANKSTNVALGTSDDAFPTQNAVKTYVDTQVAASTQVIVSTDANNNITAGADGGAFYDDATLQTNIANNATAITTETTRATNAENAIQADVDANETAATNAIAAVQTDVDANEADADAAIALKEDAANKSTNVALGTSDDAFPTQNAVKTYVDAQVAASTQVIVSADANNDVTAGADGGAFYDDATLQTNIANNATAITTETTRATNAENAIQADVDANETAATNAIAAVQTDVDANEADADAAIALKEDAANKSTNVALGTSDDAFPTQNAVKTYVDAQVAASTQVIVSADANNDVTAGADGGAFYDDATLQTNIANNATAITTETTRATNAENAIQADVDANETAATNAIAAVQADVDANETAANDAIDLKEDAANKSTNVALGTSDDAFPTQNAVKTYVDAQITASNSADGDTDATNEINTGFTLNGTALEITDADGTLSQDLDGTFVTETELTANNTATTNAINAVQADVDTNETAATNAIAAVQTDVDANETAANDAIDLKEDAANKSTNVALGTSDDAFPTQNAVKTYVDAQITASNSADGDTDATNEINTGFTLNGTALEITDADGTLSQDLDGTFVTETELTANNTATTNAIAAVQTDVDANEADADAAIALKEDAANKSTNVALGTSDDAFPTQNAVKTYVDAQITASNSADGDTDATNEVNTGFTLNGTALEITDADGTLSQDLDGTFVTETELTANNTATTNAIAAVQTDVDANEADADAAIALKEDAANKSTNVALGTSDDAFPTQNAVKTYVDAQITASNSADGDTDATNEVNTGFTLNGTALEITDADGTLSQDLDGTFVTETELTANNTATTNAIAAVQTDVDANEADADAAIALKEDAANKSTNVALGTSDDAFPTQNAVKTYVDAQITASNSADGDTDATNEVNTGFTLNGTALEITDADGTLSQDLDGTFVTETELTANNTATTNAIAAVQTDVDANEADADAAIALKEDAANKSTNVALGTSDDAFPTQNAVKTYVDAQITASNSADGDTDATNEVNTGFTLNGTALEITDADGTLSQDLDGTFVTETELTANNTATTNAIAAVQTDVDANEADADAAIALKEDAANKSTNVALGTSDDAFPTQNAVKTYVDAQITASNSADGDTDATNEINTGFTLNGTALEITDADGTLSQDLDGTFVTETELTANNTATTNAIAAVQTDVDANEADADAAIALKEDAANKSTNVALGTSDDAFPTQNAVKTYVDAQITASNSADGDTDATNEINTGFTLNGTALEITDADGTLSQDLDGTFVTETELTANNTATTNAIAAVQTDVDTNEADADAAIALKEDAANKSDDVNLADATNTKFPTELAVKTYVDAQITASNSADGDTDATNEINTGFTLNGTALEITDADGTLSQDLDGTFVTETELTANNTATTNAIAAVQTDVDTNEADADAAIALKEDLTNKSDATDLGDTTPSSSLYPTQNAVKTYVDTQISGIIGGSVTNLSQDDTSGVISYVNESAITQTAEVISTDTNNDITPGTDGGAFYNSMVKAIGKVNALGVVLKGTTGVTVVKQVGVGHYRVNLPAGTVSDANYIIQLSQPGRAGVGNDDPGISYSNQTATGFDVIMGDNDNGGSDRARFDSEFMFVILDL</sequence>
<organism evidence="2 3">
    <name type="scientific">Cellulophaga lytica (strain ATCC 23178 / DSM 7489 / JCM 8516 / NBRC 14961 / NCIMB 1423 / VKM B-1433 / Cy l20)</name>
    <dbReference type="NCBI Taxonomy" id="867900"/>
    <lineage>
        <taxon>Bacteria</taxon>
        <taxon>Pseudomonadati</taxon>
        <taxon>Bacteroidota</taxon>
        <taxon>Flavobacteriia</taxon>
        <taxon>Flavobacteriales</taxon>
        <taxon>Flavobacteriaceae</taxon>
        <taxon>Cellulophaga</taxon>
    </lineage>
</organism>
<accession>F0RAQ3</accession>
<proteinExistence type="predicted"/>
<reference evidence="2 3" key="1">
    <citation type="journal article" date="2011" name="Stand. Genomic Sci.">
        <title>Complete genome sequence of Cellulophaga lytica type strain (LIM- 21).</title>
        <authorList>
            <person name="Pati A."/>
            <person name="Abt B."/>
            <person name="Teshima H."/>
            <person name="Nolan M."/>
            <person name="Lapidus A."/>
            <person name="Lucas S."/>
            <person name="Hammon N."/>
            <person name="Deshpande S."/>
            <person name="Cheng J.F."/>
            <person name="Tapia R."/>
            <person name="Han C."/>
            <person name="Goodwin L."/>
            <person name="Pitluck S."/>
            <person name="Liolios K."/>
            <person name="Pagani I."/>
            <person name="Mavromatis K."/>
            <person name="Ovchinikova G."/>
            <person name="Chen A."/>
            <person name="Palaniappan K."/>
            <person name="Land M."/>
            <person name="Hauser L."/>
            <person name="Jeffries C.D."/>
            <person name="Detter J.C."/>
            <person name="Brambilla E.M."/>
            <person name="Kannan K.P."/>
            <person name="Rohde M."/>
            <person name="Spring S."/>
            <person name="Goker M."/>
            <person name="Woyke T."/>
            <person name="Bristow J."/>
            <person name="Eisen J.A."/>
            <person name="Markowitz V."/>
            <person name="Hugenholtz P."/>
            <person name="Kyrpides N.C."/>
            <person name="Klenk H.P."/>
            <person name="Ivanova N."/>
        </authorList>
    </citation>
    <scope>NUCLEOTIDE SEQUENCE [LARGE SCALE GENOMIC DNA]</scope>
    <source>
        <strain evidence="3">ATCC 23178 / DSM 7489 / JCM 8516 / NBRC 14961 / NCIMB 1423 / VKM B-1433 / Cy l20</strain>
    </source>
</reference>
<keyword evidence="3" id="KW-1185">Reference proteome</keyword>
<feature type="chain" id="PRO_5003255773" evidence="1">
    <location>
        <begin position="21"/>
        <end position="2823"/>
    </location>
</feature>
<name>F0RAQ3_CELLC</name>
<dbReference type="EMBL" id="CP002534">
    <property type="protein sequence ID" value="ADY28446.1"/>
    <property type="molecule type" value="Genomic_DNA"/>
</dbReference>
<evidence type="ECO:0000313" key="2">
    <source>
        <dbReference type="EMBL" id="ADY28446.1"/>
    </source>
</evidence>
<dbReference type="OrthoDB" id="1388061at2"/>
<dbReference type="HOGENOM" id="CLU_226306_0_0_10"/>
<keyword evidence="1" id="KW-0732">Signal</keyword>
<evidence type="ECO:0000256" key="1">
    <source>
        <dbReference type="SAM" id="SignalP"/>
    </source>
</evidence>
<dbReference type="STRING" id="867900.Celly_0611"/>
<gene>
    <name evidence="2" type="ordered locus">Celly_0611</name>
</gene>
<dbReference type="KEGG" id="cly:Celly_0611"/>